<evidence type="ECO:0000313" key="1">
    <source>
        <dbReference type="EMBL" id="SVC00919.1"/>
    </source>
</evidence>
<accession>A0A382INS9</accession>
<protein>
    <submittedName>
        <fullName evidence="1">Uncharacterized protein</fullName>
    </submittedName>
</protein>
<proteinExistence type="predicted"/>
<feature type="non-terminal residue" evidence="1">
    <location>
        <position position="24"/>
    </location>
</feature>
<dbReference type="AlphaFoldDB" id="A0A382INS9"/>
<reference evidence="1" key="1">
    <citation type="submission" date="2018-05" db="EMBL/GenBank/DDBJ databases">
        <authorList>
            <person name="Lanie J.A."/>
            <person name="Ng W.-L."/>
            <person name="Kazmierczak K.M."/>
            <person name="Andrzejewski T.M."/>
            <person name="Davidsen T.M."/>
            <person name="Wayne K.J."/>
            <person name="Tettelin H."/>
            <person name="Glass J.I."/>
            <person name="Rusch D."/>
            <person name="Podicherti R."/>
            <person name="Tsui H.-C.T."/>
            <person name="Winkler M.E."/>
        </authorList>
    </citation>
    <scope>NUCLEOTIDE SEQUENCE</scope>
</reference>
<gene>
    <name evidence="1" type="ORF">METZ01_LOCUS253773</name>
</gene>
<sequence length="24" mass="2638">VTRTPGVAYSITVRSEYPNEPGML</sequence>
<dbReference type="EMBL" id="UINC01068350">
    <property type="protein sequence ID" value="SVC00919.1"/>
    <property type="molecule type" value="Genomic_DNA"/>
</dbReference>
<organism evidence="1">
    <name type="scientific">marine metagenome</name>
    <dbReference type="NCBI Taxonomy" id="408172"/>
    <lineage>
        <taxon>unclassified sequences</taxon>
        <taxon>metagenomes</taxon>
        <taxon>ecological metagenomes</taxon>
    </lineage>
</organism>
<feature type="non-terminal residue" evidence="1">
    <location>
        <position position="1"/>
    </location>
</feature>
<name>A0A382INS9_9ZZZZ</name>